<dbReference type="InterPro" id="IPR019734">
    <property type="entry name" value="TPR_rpt"/>
</dbReference>
<evidence type="ECO:0000256" key="1">
    <source>
        <dbReference type="ARBA" id="ARBA00004401"/>
    </source>
</evidence>
<keyword evidence="10" id="KW-0175">Coiled coil</keyword>
<dbReference type="PANTHER" id="PTHR38035:SF1">
    <property type="entry name" value="ANCILLARY SECYEG TRANSLOCON SUBUNIT"/>
    <property type="match status" value="1"/>
</dbReference>
<feature type="domain" description="Ancillary SecYEG translocon subunit/Cell division coordinator CpoB TPR" evidence="12">
    <location>
        <begin position="15"/>
        <end position="202"/>
    </location>
</feature>
<dbReference type="AlphaFoldDB" id="A0A0U3B5U2"/>
<dbReference type="Proteomes" id="UP000068447">
    <property type="component" value="Chromosome"/>
</dbReference>
<keyword evidence="4 11" id="KW-1133">Transmembrane helix</keyword>
<comment type="similarity">
    <text evidence="7">Belongs to the YfgM family.</text>
</comment>
<evidence type="ECO:0000256" key="6">
    <source>
        <dbReference type="ARBA" id="ARBA00023186"/>
    </source>
</evidence>
<keyword evidence="6" id="KW-0143">Chaperone</keyword>
<proteinExistence type="inferred from homology"/>
<dbReference type="RefSeq" id="WP_062484259.1">
    <property type="nucleotide sequence ID" value="NZ_CP013650.1"/>
</dbReference>
<dbReference type="EMBL" id="CP013650">
    <property type="protein sequence ID" value="ALT00481.1"/>
    <property type="molecule type" value="Genomic_DNA"/>
</dbReference>
<evidence type="ECO:0000256" key="5">
    <source>
        <dbReference type="ARBA" id="ARBA00023136"/>
    </source>
</evidence>
<gene>
    <name evidence="13" type="ORF">AT746_14440</name>
</gene>
<dbReference type="InterPro" id="IPR011990">
    <property type="entry name" value="TPR-like_helical_dom_sf"/>
</dbReference>
<dbReference type="PANTHER" id="PTHR38035">
    <property type="entry name" value="UPF0070 PROTEIN YFGM"/>
    <property type="match status" value="1"/>
</dbReference>
<evidence type="ECO:0000313" key="14">
    <source>
        <dbReference type="Proteomes" id="UP000068447"/>
    </source>
</evidence>
<evidence type="ECO:0000256" key="3">
    <source>
        <dbReference type="ARBA" id="ARBA00022692"/>
    </source>
</evidence>
<dbReference type="InterPro" id="IPR018704">
    <property type="entry name" value="SecYEG/CpoB_TPR"/>
</dbReference>
<evidence type="ECO:0000256" key="10">
    <source>
        <dbReference type="SAM" id="Coils"/>
    </source>
</evidence>
<feature type="transmembrane region" description="Helical" evidence="11">
    <location>
        <begin position="24"/>
        <end position="42"/>
    </location>
</feature>
<dbReference type="PIRSF" id="PIRSF006170">
    <property type="entry name" value="YfgM"/>
    <property type="match status" value="1"/>
</dbReference>
<dbReference type="STRING" id="1526571.AT746_14440"/>
<protein>
    <recommendedName>
        <fullName evidence="8">Ancillary SecYEG translocon subunit</fullName>
    </recommendedName>
</protein>
<dbReference type="SUPFAM" id="SSF48452">
    <property type="entry name" value="TPR-like"/>
    <property type="match status" value="1"/>
</dbReference>
<dbReference type="KEGG" id="lal:AT746_14440"/>
<evidence type="ECO:0000256" key="7">
    <source>
        <dbReference type="ARBA" id="ARBA00024197"/>
    </source>
</evidence>
<keyword evidence="9" id="KW-0802">TPR repeat</keyword>
<evidence type="ECO:0000256" key="4">
    <source>
        <dbReference type="ARBA" id="ARBA00022989"/>
    </source>
</evidence>
<keyword evidence="2" id="KW-1003">Cell membrane</keyword>
<evidence type="ECO:0000256" key="8">
    <source>
        <dbReference type="ARBA" id="ARBA00024235"/>
    </source>
</evidence>
<comment type="subcellular location">
    <subcellularLocation>
        <location evidence="1">Cell membrane</location>
        <topology evidence="1">Single-pass type II membrane protein</topology>
    </subcellularLocation>
</comment>
<sequence>MEDYSTEEQQVEAIKKFWKENGTAIILGAVIGLGGLWGWRYYNEQRVASQEQASEQYEQAITMLEQGEQGFDEAKRFVSENPDNHYAALAAMQLAQQAVELDNLEEAAAQLKLAADKAGVDALASVARLRLARVQIQQQAYEEALTTLASVEAQSYKSQVLELQGDVYVAQEKLDQARSAYSEALQLNAGNNLLKMKLDNLQVLASL</sequence>
<dbReference type="PROSITE" id="PS50005">
    <property type="entry name" value="TPR"/>
    <property type="match status" value="1"/>
</dbReference>
<keyword evidence="5 11" id="KW-0472">Membrane</keyword>
<reference evidence="13 14" key="1">
    <citation type="submission" date="2015-12" db="EMBL/GenBank/DDBJ databases">
        <title>Complete genome of Lacimicrobium alkaliphilum KCTC 32984.</title>
        <authorList>
            <person name="Kim S.-G."/>
            <person name="Lee Y.-J."/>
        </authorList>
    </citation>
    <scope>NUCLEOTIDE SEQUENCE [LARGE SCALE GENOMIC DNA]</scope>
    <source>
        <strain evidence="13 14">YelD216</strain>
    </source>
</reference>
<keyword evidence="3 11" id="KW-0812">Transmembrane</keyword>
<feature type="repeat" description="TPR" evidence="9">
    <location>
        <begin position="158"/>
        <end position="191"/>
    </location>
</feature>
<accession>A0A0U3B5U2</accession>
<dbReference type="InterPro" id="IPR026039">
    <property type="entry name" value="YfgM"/>
</dbReference>
<keyword evidence="14" id="KW-1185">Reference proteome</keyword>
<evidence type="ECO:0000313" key="13">
    <source>
        <dbReference type="EMBL" id="ALT00481.1"/>
    </source>
</evidence>
<dbReference type="GO" id="GO:0005886">
    <property type="term" value="C:plasma membrane"/>
    <property type="evidence" value="ECO:0007669"/>
    <property type="project" value="UniProtKB-SubCell"/>
</dbReference>
<dbReference type="Gene3D" id="1.25.40.10">
    <property type="entry name" value="Tetratricopeptide repeat domain"/>
    <property type="match status" value="1"/>
</dbReference>
<organism evidence="13 14">
    <name type="scientific">Lacimicrobium alkaliphilum</name>
    <dbReference type="NCBI Taxonomy" id="1526571"/>
    <lineage>
        <taxon>Bacteria</taxon>
        <taxon>Pseudomonadati</taxon>
        <taxon>Pseudomonadota</taxon>
        <taxon>Gammaproteobacteria</taxon>
        <taxon>Alteromonadales</taxon>
        <taxon>Alteromonadaceae</taxon>
        <taxon>Lacimicrobium</taxon>
    </lineage>
</organism>
<dbReference type="Pfam" id="PF09976">
    <property type="entry name" value="TPR_21"/>
    <property type="match status" value="1"/>
</dbReference>
<evidence type="ECO:0000256" key="9">
    <source>
        <dbReference type="PROSITE-ProRule" id="PRU00339"/>
    </source>
</evidence>
<evidence type="ECO:0000256" key="11">
    <source>
        <dbReference type="SAM" id="Phobius"/>
    </source>
</evidence>
<dbReference type="OrthoDB" id="9789675at2"/>
<name>A0A0U3B5U2_9ALTE</name>
<evidence type="ECO:0000256" key="2">
    <source>
        <dbReference type="ARBA" id="ARBA00022475"/>
    </source>
</evidence>
<feature type="coiled-coil region" evidence="10">
    <location>
        <begin position="94"/>
        <end position="121"/>
    </location>
</feature>
<evidence type="ECO:0000259" key="12">
    <source>
        <dbReference type="Pfam" id="PF09976"/>
    </source>
</evidence>
<dbReference type="GO" id="GO:0044877">
    <property type="term" value="F:protein-containing complex binding"/>
    <property type="evidence" value="ECO:0007669"/>
    <property type="project" value="InterPro"/>
</dbReference>